<dbReference type="EMBL" id="FMCX01000002">
    <property type="protein sequence ID" value="SCE93810.1"/>
    <property type="molecule type" value="Genomic_DNA"/>
</dbReference>
<feature type="transmembrane region" description="Helical" evidence="1">
    <location>
        <begin position="152"/>
        <end position="171"/>
    </location>
</feature>
<accession>A0A1C4WC96</accession>
<feature type="transmembrane region" description="Helical" evidence="1">
    <location>
        <begin position="58"/>
        <end position="76"/>
    </location>
</feature>
<keyword evidence="1" id="KW-0472">Membrane</keyword>
<evidence type="ECO:0008006" key="4">
    <source>
        <dbReference type="Google" id="ProtNLM"/>
    </source>
</evidence>
<feature type="transmembrane region" description="Helical" evidence="1">
    <location>
        <begin position="81"/>
        <end position="100"/>
    </location>
</feature>
<dbReference type="AlphaFoldDB" id="A0A1C4WC96"/>
<feature type="transmembrane region" description="Helical" evidence="1">
    <location>
        <begin position="112"/>
        <end position="132"/>
    </location>
</feature>
<keyword evidence="1" id="KW-0812">Transmembrane</keyword>
<evidence type="ECO:0000256" key="1">
    <source>
        <dbReference type="SAM" id="Phobius"/>
    </source>
</evidence>
<feature type="transmembrane region" description="Helical" evidence="1">
    <location>
        <begin position="183"/>
        <end position="200"/>
    </location>
</feature>
<dbReference type="OrthoDB" id="9803163at2"/>
<proteinExistence type="predicted"/>
<protein>
    <recommendedName>
        <fullName evidence="4">DUF998 domain-containing protein</fullName>
    </recommendedName>
</protein>
<dbReference type="Proteomes" id="UP000199504">
    <property type="component" value="Unassembled WGS sequence"/>
</dbReference>
<feature type="transmembrane region" description="Helical" evidence="1">
    <location>
        <begin position="17"/>
        <end position="38"/>
    </location>
</feature>
<gene>
    <name evidence="2" type="ORF">GA0070564_102160</name>
</gene>
<dbReference type="STRING" id="262898.GA0070564_102160"/>
<reference evidence="3" key="1">
    <citation type="submission" date="2016-06" db="EMBL/GenBank/DDBJ databases">
        <authorList>
            <person name="Varghese N."/>
            <person name="Submissions Spin"/>
        </authorList>
    </citation>
    <scope>NUCLEOTIDE SEQUENCE [LARGE SCALE GENOMIC DNA]</scope>
    <source>
        <strain evidence="3">DSM 44830</strain>
    </source>
</reference>
<sequence length="230" mass="24160">MAVIPSQDASTVRRLRLGIGVLGIALPFVLVAGEALLTGRFTVLDSISAYHRTGMRDVFVGSLCAIGVFLVCYRYARLDDLLSTVAGALAIAVALLPVAPPGADPTERLVGRAHQVCAAVLFVLLALFCFLFARSSPSRPRLPAEKRGHHGIYRTCGVVILAAIGLALASNALPGPTQDELRPLFWCETVAVLAFGAAWLTKGVAIVKDAARAPGPPVDDPGATREDQPA</sequence>
<organism evidence="2 3">
    <name type="scientific">Micromonospora mirobrigensis</name>
    <dbReference type="NCBI Taxonomy" id="262898"/>
    <lineage>
        <taxon>Bacteria</taxon>
        <taxon>Bacillati</taxon>
        <taxon>Actinomycetota</taxon>
        <taxon>Actinomycetes</taxon>
        <taxon>Micromonosporales</taxon>
        <taxon>Micromonosporaceae</taxon>
        <taxon>Micromonospora</taxon>
    </lineage>
</organism>
<keyword evidence="3" id="KW-1185">Reference proteome</keyword>
<evidence type="ECO:0000313" key="2">
    <source>
        <dbReference type="EMBL" id="SCE93810.1"/>
    </source>
</evidence>
<name>A0A1C4WC96_9ACTN</name>
<dbReference type="RefSeq" id="WP_141714721.1">
    <property type="nucleotide sequence ID" value="NZ_FMCX01000002.1"/>
</dbReference>
<keyword evidence="1" id="KW-1133">Transmembrane helix</keyword>
<evidence type="ECO:0000313" key="3">
    <source>
        <dbReference type="Proteomes" id="UP000199504"/>
    </source>
</evidence>